<protein>
    <recommendedName>
        <fullName evidence="4">Lipoprotein</fullName>
    </recommendedName>
</protein>
<feature type="chain" id="PRO_5047015125" description="Lipoprotein" evidence="1">
    <location>
        <begin position="21"/>
        <end position="242"/>
    </location>
</feature>
<proteinExistence type="predicted"/>
<dbReference type="Pfam" id="PF20113">
    <property type="entry name" value="DUF6503"/>
    <property type="match status" value="1"/>
</dbReference>
<dbReference type="RefSeq" id="WP_206567731.1">
    <property type="nucleotide sequence ID" value="NZ_JAFKCW010000001.1"/>
</dbReference>
<evidence type="ECO:0000313" key="3">
    <source>
        <dbReference type="Proteomes" id="UP000664698"/>
    </source>
</evidence>
<evidence type="ECO:0008006" key="4">
    <source>
        <dbReference type="Google" id="ProtNLM"/>
    </source>
</evidence>
<sequence length="242" mass="28293">MKSRLSLLLLLCLFSLWSCEPSPEKKAKELIERSIEAHGGSEAWEKISILKFRKKTRLYNEDGTVESELDQEMEFRLKPRLEGKITWEKDSIKHVLSWDGVQMRYFMGENEVKNPAFLASKKKDFDAAYYTISQPWGLLGDGATLTYEGQKTLENGKTVESVRVDYGSDTDLWFYYFDPNSVVMVGNEVHAKDHRSLIYDLSLVEHDGLKFHGQRDSWRIDERGKRLFLRAEYVYSDYEITY</sequence>
<evidence type="ECO:0000313" key="2">
    <source>
        <dbReference type="EMBL" id="MBN7799751.1"/>
    </source>
</evidence>
<keyword evidence="1" id="KW-0732">Signal</keyword>
<name>A0ABS3BKD2_9BACT</name>
<gene>
    <name evidence="2" type="ORF">J0A67_02710</name>
</gene>
<reference evidence="2 3" key="1">
    <citation type="submission" date="2021-03" db="EMBL/GenBank/DDBJ databases">
        <title>novel species isolated from a fishpond in China.</title>
        <authorList>
            <person name="Lu H."/>
            <person name="Cai Z."/>
        </authorList>
    </citation>
    <scope>NUCLEOTIDE SEQUENCE [LARGE SCALE GENOMIC DNA]</scope>
    <source>
        <strain evidence="2 3">JCM 31546</strain>
    </source>
</reference>
<keyword evidence="3" id="KW-1185">Reference proteome</keyword>
<dbReference type="EMBL" id="JAFKCW010000001">
    <property type="protein sequence ID" value="MBN7799751.1"/>
    <property type="molecule type" value="Genomic_DNA"/>
</dbReference>
<dbReference type="InterPro" id="IPR045444">
    <property type="entry name" value="DUF6503"/>
</dbReference>
<accession>A0ABS3BKD2</accession>
<organism evidence="2 3">
    <name type="scientific">Algoriphagus aestuariicola</name>
    <dbReference type="NCBI Taxonomy" id="1852016"/>
    <lineage>
        <taxon>Bacteria</taxon>
        <taxon>Pseudomonadati</taxon>
        <taxon>Bacteroidota</taxon>
        <taxon>Cytophagia</taxon>
        <taxon>Cytophagales</taxon>
        <taxon>Cyclobacteriaceae</taxon>
        <taxon>Algoriphagus</taxon>
    </lineage>
</organism>
<feature type="signal peptide" evidence="1">
    <location>
        <begin position="1"/>
        <end position="20"/>
    </location>
</feature>
<comment type="caution">
    <text evidence="2">The sequence shown here is derived from an EMBL/GenBank/DDBJ whole genome shotgun (WGS) entry which is preliminary data.</text>
</comment>
<dbReference type="Proteomes" id="UP000664698">
    <property type="component" value="Unassembled WGS sequence"/>
</dbReference>
<evidence type="ECO:0000256" key="1">
    <source>
        <dbReference type="SAM" id="SignalP"/>
    </source>
</evidence>